<evidence type="ECO:0000313" key="2">
    <source>
        <dbReference type="Proteomes" id="UP001272137"/>
    </source>
</evidence>
<dbReference type="EMBL" id="QXCT01000002">
    <property type="protein sequence ID" value="MDW9255854.1"/>
    <property type="molecule type" value="Genomic_DNA"/>
</dbReference>
<organism evidence="1 2">
    <name type="scientific">Burkholderia thailandensis</name>
    <dbReference type="NCBI Taxonomy" id="57975"/>
    <lineage>
        <taxon>Bacteria</taxon>
        <taxon>Pseudomonadati</taxon>
        <taxon>Pseudomonadota</taxon>
        <taxon>Betaproteobacteria</taxon>
        <taxon>Burkholderiales</taxon>
        <taxon>Burkholderiaceae</taxon>
        <taxon>Burkholderia</taxon>
        <taxon>pseudomallei group</taxon>
    </lineage>
</organism>
<dbReference type="AlphaFoldDB" id="A0AAW9CZ33"/>
<proteinExistence type="predicted"/>
<evidence type="ECO:0000313" key="1">
    <source>
        <dbReference type="EMBL" id="MDW9255854.1"/>
    </source>
</evidence>
<accession>A0AAW9CZ33</accession>
<reference evidence="1" key="1">
    <citation type="submission" date="2018-08" db="EMBL/GenBank/DDBJ databases">
        <title>Identification of Burkholderia cepacia strains that express a Burkholderia pseudomallei-like capsular polysaccharide.</title>
        <authorList>
            <person name="Burtnick M.N."/>
            <person name="Vongsouvath M."/>
            <person name="Newton P."/>
            <person name="Wuthiekanun V."/>
            <person name="Limmathurotsakul D."/>
            <person name="Brett P.J."/>
            <person name="Chantratita N."/>
            <person name="Dance D.A."/>
        </authorList>
    </citation>
    <scope>NUCLEOTIDE SEQUENCE</scope>
    <source>
        <strain evidence="1">SBXCC001</strain>
    </source>
</reference>
<comment type="caution">
    <text evidence="1">The sequence shown here is derived from an EMBL/GenBank/DDBJ whole genome shotgun (WGS) entry which is preliminary data.</text>
</comment>
<gene>
    <name evidence="1" type="ORF">C7S16_1208</name>
</gene>
<protein>
    <submittedName>
        <fullName evidence="1">Uncharacterized protein</fullName>
    </submittedName>
</protein>
<name>A0AAW9CZ33_BURTH</name>
<sequence>MHPMCIRADAGGGPIRNRKARAGRETDAWVFNGCGAKMEIRS</sequence>
<dbReference type="Proteomes" id="UP001272137">
    <property type="component" value="Unassembled WGS sequence"/>
</dbReference>